<comment type="caution">
    <text evidence="2">The sequence shown here is derived from an EMBL/GenBank/DDBJ whole genome shotgun (WGS) entry which is preliminary data.</text>
</comment>
<sequence>MASKRPAWMPSTPVLLVSILLLSTFDYVTWTICVGDVNLVNDVTGWEAPDDDRLPTQIDALVSTTLGTPLGSPTKPMSVPNGSAFPAGNSHPPDSFDSRSRNPDGRFDVKPIQPGTCTAVKTRKGHDLLTARS</sequence>
<evidence type="ECO:0000256" key="1">
    <source>
        <dbReference type="SAM" id="MobiDB-lite"/>
    </source>
</evidence>
<protein>
    <submittedName>
        <fullName evidence="2">Uncharacterized protein</fullName>
    </submittedName>
</protein>
<gene>
    <name evidence="2" type="ORF">ACFO5W_10840</name>
</gene>
<evidence type="ECO:0000313" key="3">
    <source>
        <dbReference type="Proteomes" id="UP001595961"/>
    </source>
</evidence>
<feature type="compositionally biased region" description="Basic and acidic residues" evidence="1">
    <location>
        <begin position="94"/>
        <end position="109"/>
    </location>
</feature>
<keyword evidence="3" id="KW-1185">Reference proteome</keyword>
<dbReference type="EMBL" id="JBHSGA010000017">
    <property type="protein sequence ID" value="MFC4527127.1"/>
    <property type="molecule type" value="Genomic_DNA"/>
</dbReference>
<reference evidence="3" key="1">
    <citation type="journal article" date="2019" name="Int. J. Syst. Evol. Microbiol.">
        <title>The Global Catalogue of Microorganisms (GCM) 10K type strain sequencing project: providing services to taxonomists for standard genome sequencing and annotation.</title>
        <authorList>
            <consortium name="The Broad Institute Genomics Platform"/>
            <consortium name="The Broad Institute Genome Sequencing Center for Infectious Disease"/>
            <person name="Wu L."/>
            <person name="Ma J."/>
        </authorList>
    </citation>
    <scope>NUCLEOTIDE SEQUENCE [LARGE SCALE GENOMIC DNA]</scope>
    <source>
        <strain evidence="3">CCM 4481</strain>
    </source>
</reference>
<proteinExistence type="predicted"/>
<name>A0ABV9C360_9GAMM</name>
<dbReference type="Proteomes" id="UP001595961">
    <property type="component" value="Unassembled WGS sequence"/>
</dbReference>
<accession>A0ABV9C360</accession>
<dbReference type="RefSeq" id="WP_266149038.1">
    <property type="nucleotide sequence ID" value="NZ_CP064028.1"/>
</dbReference>
<feature type="region of interest" description="Disordered" evidence="1">
    <location>
        <begin position="65"/>
        <end position="133"/>
    </location>
</feature>
<organism evidence="2 3">
    <name type="scientific">Dyella halodurans</name>
    <dbReference type="NCBI Taxonomy" id="1920171"/>
    <lineage>
        <taxon>Bacteria</taxon>
        <taxon>Pseudomonadati</taxon>
        <taxon>Pseudomonadota</taxon>
        <taxon>Gammaproteobacteria</taxon>
        <taxon>Lysobacterales</taxon>
        <taxon>Rhodanobacteraceae</taxon>
        <taxon>Dyella</taxon>
    </lineage>
</organism>
<evidence type="ECO:0000313" key="2">
    <source>
        <dbReference type="EMBL" id="MFC4527127.1"/>
    </source>
</evidence>